<accession>A0A3P6QKC1</accession>
<sequence length="42" mass="4882">MVNVASRQMVRINLHRGTATREKVVMGNNSKHLQRRLARRPV</sequence>
<dbReference type="AlphaFoldDB" id="A0A3P6QKC1"/>
<proteinExistence type="predicted"/>
<reference evidence="1 2" key="1">
    <citation type="submission" date="2018-11" db="EMBL/GenBank/DDBJ databases">
        <authorList>
            <consortium name="Pathogen Informatics"/>
        </authorList>
    </citation>
    <scope>NUCLEOTIDE SEQUENCE [LARGE SCALE GENOMIC DNA]</scope>
</reference>
<dbReference type="Proteomes" id="UP000267096">
    <property type="component" value="Unassembled WGS sequence"/>
</dbReference>
<evidence type="ECO:0000313" key="2">
    <source>
        <dbReference type="Proteomes" id="UP000267096"/>
    </source>
</evidence>
<keyword evidence="2" id="KW-1185">Reference proteome</keyword>
<evidence type="ECO:0000313" key="1">
    <source>
        <dbReference type="EMBL" id="VDK40835.1"/>
    </source>
</evidence>
<organism evidence="1 2">
    <name type="scientific">Anisakis simplex</name>
    <name type="common">Herring worm</name>
    <dbReference type="NCBI Taxonomy" id="6269"/>
    <lineage>
        <taxon>Eukaryota</taxon>
        <taxon>Metazoa</taxon>
        <taxon>Ecdysozoa</taxon>
        <taxon>Nematoda</taxon>
        <taxon>Chromadorea</taxon>
        <taxon>Rhabditida</taxon>
        <taxon>Spirurina</taxon>
        <taxon>Ascaridomorpha</taxon>
        <taxon>Ascaridoidea</taxon>
        <taxon>Anisakidae</taxon>
        <taxon>Anisakis</taxon>
        <taxon>Anisakis simplex complex</taxon>
    </lineage>
</organism>
<protein>
    <submittedName>
        <fullName evidence="1">Uncharacterized protein</fullName>
    </submittedName>
</protein>
<dbReference type="EMBL" id="UYRR01030092">
    <property type="protein sequence ID" value="VDK40835.1"/>
    <property type="molecule type" value="Genomic_DNA"/>
</dbReference>
<gene>
    <name evidence="1" type="ORF">ASIM_LOCUS9625</name>
</gene>
<name>A0A3P6QKC1_ANISI</name>